<evidence type="ECO:0000313" key="6">
    <source>
        <dbReference type="EMBL" id="MBB6669932.1"/>
    </source>
</evidence>
<evidence type="ECO:0000256" key="3">
    <source>
        <dbReference type="ARBA" id="ARBA00022912"/>
    </source>
</evidence>
<dbReference type="CDD" id="cd16344">
    <property type="entry name" value="LMWPAP"/>
    <property type="match status" value="1"/>
</dbReference>
<keyword evidence="2" id="KW-0378">Hydrolase</keyword>
<comment type="caution">
    <text evidence="6">The sequence shown here is derived from an EMBL/GenBank/DDBJ whole genome shotgun (WGS) entry which is preliminary data.</text>
</comment>
<dbReference type="InterPro" id="IPR017867">
    <property type="entry name" value="Tyr_phospatase_low_mol_wt"/>
</dbReference>
<dbReference type="SMART" id="SM00226">
    <property type="entry name" value="LMWPc"/>
    <property type="match status" value="1"/>
</dbReference>
<dbReference type="GO" id="GO:0004725">
    <property type="term" value="F:protein tyrosine phosphatase activity"/>
    <property type="evidence" value="ECO:0007669"/>
    <property type="project" value="InterPro"/>
</dbReference>
<organism evidence="6 7">
    <name type="scientific">Cohnella nanjingensis</name>
    <dbReference type="NCBI Taxonomy" id="1387779"/>
    <lineage>
        <taxon>Bacteria</taxon>
        <taxon>Bacillati</taxon>
        <taxon>Bacillota</taxon>
        <taxon>Bacilli</taxon>
        <taxon>Bacillales</taxon>
        <taxon>Paenibacillaceae</taxon>
        <taxon>Cohnella</taxon>
    </lineage>
</organism>
<dbReference type="PANTHER" id="PTHR11717">
    <property type="entry name" value="LOW MOLECULAR WEIGHT PROTEIN TYROSINE PHOSPHATASE"/>
    <property type="match status" value="1"/>
</dbReference>
<proteinExistence type="inferred from homology"/>
<sequence length="192" mass="21290">MQRILLVCTGNTCRSPMAEAMLRAQAARDGLPLEVRSAGVAAASGMPISSHAAKTLRQRNVALPGHATPLTGSEVAWADVILTMTGSHKRAIVERYPDALSKTHTLMEFSYRDHPVMEDIAEAERIYTEWQMQHVLGKPLSDADRAKLQELERRLPSFDIADPFGGPLEAYEACAEEIREALERAFRNPENH</sequence>
<dbReference type="SUPFAM" id="SSF52788">
    <property type="entry name" value="Phosphotyrosine protein phosphatases I"/>
    <property type="match status" value="1"/>
</dbReference>
<dbReference type="Proteomes" id="UP000547209">
    <property type="component" value="Unassembled WGS sequence"/>
</dbReference>
<dbReference type="AlphaFoldDB" id="A0A7X0RM05"/>
<feature type="active site" evidence="4">
    <location>
        <position position="14"/>
    </location>
</feature>
<accession>A0A7X0RM05</accession>
<protein>
    <submittedName>
        <fullName evidence="6">Low molecular weight protein arginine phosphatase</fullName>
    </submittedName>
</protein>
<comment type="similarity">
    <text evidence="1">Belongs to the low molecular weight phosphotyrosine protein phosphatase family.</text>
</comment>
<dbReference type="RefSeq" id="WP_185141374.1">
    <property type="nucleotide sequence ID" value="NZ_JACJVP010000005.1"/>
</dbReference>
<feature type="active site" description="Nucleophile" evidence="4">
    <location>
        <position position="8"/>
    </location>
</feature>
<dbReference type="PANTHER" id="PTHR11717:SF31">
    <property type="entry name" value="LOW MOLECULAR WEIGHT PROTEIN-TYROSINE-PHOSPHATASE ETP-RELATED"/>
    <property type="match status" value="1"/>
</dbReference>
<evidence type="ECO:0000313" key="7">
    <source>
        <dbReference type="Proteomes" id="UP000547209"/>
    </source>
</evidence>
<dbReference type="Gene3D" id="3.40.50.2300">
    <property type="match status" value="1"/>
</dbReference>
<name>A0A7X0RM05_9BACL</name>
<dbReference type="Pfam" id="PF01451">
    <property type="entry name" value="LMWPc"/>
    <property type="match status" value="1"/>
</dbReference>
<dbReference type="InterPro" id="IPR050438">
    <property type="entry name" value="LMW_PTPase"/>
</dbReference>
<dbReference type="InterPro" id="IPR023485">
    <property type="entry name" value="Ptyr_pPase"/>
</dbReference>
<feature type="domain" description="Phosphotyrosine protein phosphatase I" evidence="5">
    <location>
        <begin position="2"/>
        <end position="189"/>
    </location>
</feature>
<evidence type="ECO:0000259" key="5">
    <source>
        <dbReference type="SMART" id="SM00226"/>
    </source>
</evidence>
<dbReference type="EMBL" id="JACJVP010000005">
    <property type="protein sequence ID" value="MBB6669932.1"/>
    <property type="molecule type" value="Genomic_DNA"/>
</dbReference>
<dbReference type="PRINTS" id="PR00719">
    <property type="entry name" value="LMWPTPASE"/>
</dbReference>
<gene>
    <name evidence="6" type="ORF">H7C19_04430</name>
</gene>
<dbReference type="InterPro" id="IPR036196">
    <property type="entry name" value="Ptyr_pPase_sf"/>
</dbReference>
<evidence type="ECO:0000256" key="1">
    <source>
        <dbReference type="ARBA" id="ARBA00011063"/>
    </source>
</evidence>
<keyword evidence="7" id="KW-1185">Reference proteome</keyword>
<evidence type="ECO:0000256" key="4">
    <source>
        <dbReference type="PIRSR" id="PIRSR617867-1"/>
    </source>
</evidence>
<reference evidence="6 7" key="1">
    <citation type="submission" date="2020-08" db="EMBL/GenBank/DDBJ databases">
        <title>Cohnella phylogeny.</title>
        <authorList>
            <person name="Dunlap C."/>
        </authorList>
    </citation>
    <scope>NUCLEOTIDE SEQUENCE [LARGE SCALE GENOMIC DNA]</scope>
    <source>
        <strain evidence="6 7">DSM 28246</strain>
    </source>
</reference>
<evidence type="ECO:0000256" key="2">
    <source>
        <dbReference type="ARBA" id="ARBA00022801"/>
    </source>
</evidence>
<keyword evidence="3" id="KW-0904">Protein phosphatase</keyword>